<organism evidence="3 4">
    <name type="scientific">Saccharopolyspora gregorii</name>
    <dbReference type="NCBI Taxonomy" id="33914"/>
    <lineage>
        <taxon>Bacteria</taxon>
        <taxon>Bacillati</taxon>
        <taxon>Actinomycetota</taxon>
        <taxon>Actinomycetes</taxon>
        <taxon>Pseudonocardiales</taxon>
        <taxon>Pseudonocardiaceae</taxon>
        <taxon>Saccharopolyspora</taxon>
    </lineage>
</organism>
<dbReference type="SUPFAM" id="SSF56349">
    <property type="entry name" value="DNA breaking-rejoining enzymes"/>
    <property type="match status" value="1"/>
</dbReference>
<evidence type="ECO:0008006" key="5">
    <source>
        <dbReference type="Google" id="ProtNLM"/>
    </source>
</evidence>
<feature type="compositionally biased region" description="Basic residues" evidence="2">
    <location>
        <begin position="88"/>
        <end position="100"/>
    </location>
</feature>
<evidence type="ECO:0000313" key="4">
    <source>
        <dbReference type="Proteomes" id="UP001500483"/>
    </source>
</evidence>
<dbReference type="InterPro" id="IPR011010">
    <property type="entry name" value="DNA_brk_join_enz"/>
</dbReference>
<name>A0ABP6RY18_9PSEU</name>
<dbReference type="Gene3D" id="1.10.443.10">
    <property type="entry name" value="Intergrase catalytic core"/>
    <property type="match status" value="1"/>
</dbReference>
<reference evidence="4" key="1">
    <citation type="journal article" date="2019" name="Int. J. Syst. Evol. Microbiol.">
        <title>The Global Catalogue of Microorganisms (GCM) 10K type strain sequencing project: providing services to taxonomists for standard genome sequencing and annotation.</title>
        <authorList>
            <consortium name="The Broad Institute Genomics Platform"/>
            <consortium name="The Broad Institute Genome Sequencing Center for Infectious Disease"/>
            <person name="Wu L."/>
            <person name="Ma J."/>
        </authorList>
    </citation>
    <scope>NUCLEOTIDE SEQUENCE [LARGE SCALE GENOMIC DNA]</scope>
    <source>
        <strain evidence="4">JCM 9687</strain>
    </source>
</reference>
<dbReference type="InterPro" id="IPR013762">
    <property type="entry name" value="Integrase-like_cat_sf"/>
</dbReference>
<sequence length="278" mass="31332">MQPMQVSCQKDGHATTGLHGLVLCLIDLYTGARWGELAGQMRHEYDPDNQAIVIQAPLKEIGGNLFKNGRRVGPGGTFEDGAISPQVSRRRGNTRRKGRTKTPAGTRWVALPPSIAVLYETLLASPDHPFTFCTPEGHPWRRSNFRQRYWRPAWDGVHPDAPTHKRHVPAILSEFSFHEGRHTHNTWLTEDGVPEVARRARLGQKMKGIARVYDHVTPTMTEQLLTALEERFTRSVDALSSGEQAQLLMWFPRLRKTLQPGDETVSEDRIAMSSPFAI</sequence>
<evidence type="ECO:0000256" key="2">
    <source>
        <dbReference type="SAM" id="MobiDB-lite"/>
    </source>
</evidence>
<comment type="caution">
    <text evidence="3">The sequence shown here is derived from an EMBL/GenBank/DDBJ whole genome shotgun (WGS) entry which is preliminary data.</text>
</comment>
<protein>
    <recommendedName>
        <fullName evidence="5">Phage integrase family protein</fullName>
    </recommendedName>
</protein>
<keyword evidence="4" id="KW-1185">Reference proteome</keyword>
<dbReference type="RefSeq" id="WP_344930185.1">
    <property type="nucleotide sequence ID" value="NZ_BAAAYK010000038.1"/>
</dbReference>
<evidence type="ECO:0000256" key="1">
    <source>
        <dbReference type="ARBA" id="ARBA00023172"/>
    </source>
</evidence>
<dbReference type="Proteomes" id="UP001500483">
    <property type="component" value="Unassembled WGS sequence"/>
</dbReference>
<dbReference type="EMBL" id="BAAAYK010000038">
    <property type="protein sequence ID" value="GAA3363033.1"/>
    <property type="molecule type" value="Genomic_DNA"/>
</dbReference>
<gene>
    <name evidence="3" type="ORF">GCM10020366_53350</name>
</gene>
<accession>A0ABP6RY18</accession>
<keyword evidence="1" id="KW-0233">DNA recombination</keyword>
<evidence type="ECO:0000313" key="3">
    <source>
        <dbReference type="EMBL" id="GAA3363033.1"/>
    </source>
</evidence>
<feature type="region of interest" description="Disordered" evidence="2">
    <location>
        <begin position="72"/>
        <end position="105"/>
    </location>
</feature>
<proteinExistence type="predicted"/>